<evidence type="ECO:0000256" key="7">
    <source>
        <dbReference type="ARBA" id="ARBA00022989"/>
    </source>
</evidence>
<evidence type="ECO:0000313" key="16">
    <source>
        <dbReference type="Ensembl" id="ENSPNYP00000003178.1"/>
    </source>
</evidence>
<dbReference type="InterPro" id="IPR013783">
    <property type="entry name" value="Ig-like_fold"/>
</dbReference>
<dbReference type="Gene3D" id="2.60.40.10">
    <property type="entry name" value="Immunoglobulins"/>
    <property type="match status" value="2"/>
</dbReference>
<dbReference type="GO" id="GO:0004896">
    <property type="term" value="F:cytokine receptor activity"/>
    <property type="evidence" value="ECO:0007669"/>
    <property type="project" value="TreeGrafter"/>
</dbReference>
<dbReference type="SMART" id="SM00060">
    <property type="entry name" value="FN3"/>
    <property type="match status" value="1"/>
</dbReference>
<comment type="similarity">
    <text evidence="2">Belongs to the type I cytokine receptor family. Type 1 subfamily.</text>
</comment>
<proteinExistence type="inferred from homology"/>
<keyword evidence="10 18" id="KW-0675">Receptor</keyword>
<evidence type="ECO:0000256" key="8">
    <source>
        <dbReference type="ARBA" id="ARBA00023136"/>
    </source>
</evidence>
<dbReference type="GO" id="GO:0009897">
    <property type="term" value="C:external side of plasma membrane"/>
    <property type="evidence" value="ECO:0007669"/>
    <property type="project" value="TreeGrafter"/>
</dbReference>
<keyword evidence="7 13" id="KW-1133">Transmembrane helix</keyword>
<evidence type="ECO:0000256" key="4">
    <source>
        <dbReference type="ARBA" id="ARBA00022475"/>
    </source>
</evidence>
<name>A0A3B4EZP1_9CICH</name>
<gene>
    <name evidence="18" type="primary">epor</name>
</gene>
<reference evidence="16" key="1">
    <citation type="submission" date="2023-09" db="UniProtKB">
        <authorList>
            <consortium name="Ensembl"/>
        </authorList>
    </citation>
    <scope>IDENTIFICATION</scope>
</reference>
<organism evidence="16">
    <name type="scientific">Pundamilia nyererei</name>
    <dbReference type="NCBI Taxonomy" id="303518"/>
    <lineage>
        <taxon>Eukaryota</taxon>
        <taxon>Metazoa</taxon>
        <taxon>Chordata</taxon>
        <taxon>Craniata</taxon>
        <taxon>Vertebrata</taxon>
        <taxon>Euteleostomi</taxon>
        <taxon>Actinopterygii</taxon>
        <taxon>Neopterygii</taxon>
        <taxon>Teleostei</taxon>
        <taxon>Neoteleostei</taxon>
        <taxon>Acanthomorphata</taxon>
        <taxon>Ovalentaria</taxon>
        <taxon>Cichlomorphae</taxon>
        <taxon>Cichliformes</taxon>
        <taxon>Cichlidae</taxon>
        <taxon>African cichlids</taxon>
        <taxon>Pseudocrenilabrinae</taxon>
        <taxon>Haplochromini</taxon>
        <taxon>Pundamilia</taxon>
    </lineage>
</organism>
<dbReference type="PANTHER" id="PTHR23037:SF28">
    <property type="entry name" value="ERYTHROPOIETIN RECEPTOR"/>
    <property type="match status" value="1"/>
</dbReference>
<evidence type="ECO:0000256" key="11">
    <source>
        <dbReference type="ARBA" id="ARBA00023180"/>
    </source>
</evidence>
<dbReference type="PROSITE" id="PS50853">
    <property type="entry name" value="FN3"/>
    <property type="match status" value="1"/>
</dbReference>
<dbReference type="InterPro" id="IPR015152">
    <property type="entry name" value="Growth/epo_recpt_lig-bind"/>
</dbReference>
<keyword evidence="4" id="KW-1003">Cell membrane</keyword>
<keyword evidence="11" id="KW-0325">Glycoprotein</keyword>
<keyword evidence="17" id="KW-1185">Reference proteome</keyword>
<evidence type="ECO:0000256" key="3">
    <source>
        <dbReference type="ARBA" id="ARBA00018355"/>
    </source>
</evidence>
<dbReference type="PANTHER" id="PTHR23037">
    <property type="entry name" value="CYTOKINE RECEPTOR"/>
    <property type="match status" value="1"/>
</dbReference>
<feature type="domain" description="Fibronectin type-III" evidence="15">
    <location>
        <begin position="141"/>
        <end position="239"/>
    </location>
</feature>
<evidence type="ECO:0000259" key="15">
    <source>
        <dbReference type="PROSITE" id="PS50853"/>
    </source>
</evidence>
<dbReference type="CTD" id="2057"/>
<dbReference type="OrthoDB" id="9890439at2759"/>
<dbReference type="GeneTree" id="ENSGT00940000160315"/>
<keyword evidence="9 12" id="KW-1015">Disulfide bond</keyword>
<evidence type="ECO:0000256" key="13">
    <source>
        <dbReference type="SAM" id="Phobius"/>
    </source>
</evidence>
<evidence type="ECO:0000313" key="17">
    <source>
        <dbReference type="Proteomes" id="UP000695023"/>
    </source>
</evidence>
<evidence type="ECO:0000256" key="2">
    <source>
        <dbReference type="ARBA" id="ARBA00007885"/>
    </source>
</evidence>
<dbReference type="RefSeq" id="XP_005738149.1">
    <property type="nucleotide sequence ID" value="XM_005738092.1"/>
</dbReference>
<dbReference type="PIRSF" id="PIRSF001959">
    <property type="entry name" value="EPO_receptor"/>
    <property type="match status" value="1"/>
</dbReference>
<dbReference type="InterPro" id="IPR003961">
    <property type="entry name" value="FN3_dom"/>
</dbReference>
<dbReference type="STRING" id="303518.ENSPNYP00000003178"/>
<dbReference type="InterPro" id="IPR036116">
    <property type="entry name" value="FN3_sf"/>
</dbReference>
<comment type="subcellular location">
    <subcellularLocation>
        <location evidence="1">Cell membrane</location>
        <topology evidence="1">Single-pass type I membrane protein</topology>
    </subcellularLocation>
</comment>
<dbReference type="Ensembl" id="ENSPNYT00000003263.1">
    <property type="protein sequence ID" value="ENSPNYP00000003178.1"/>
    <property type="gene ID" value="ENSPNYG00000002488.1"/>
</dbReference>
<dbReference type="SUPFAM" id="SSF49265">
    <property type="entry name" value="Fibronectin type III"/>
    <property type="match status" value="2"/>
</dbReference>
<dbReference type="Pfam" id="PF00041">
    <property type="entry name" value="fn3"/>
    <property type="match status" value="1"/>
</dbReference>
<evidence type="ECO:0000256" key="10">
    <source>
        <dbReference type="ARBA" id="ARBA00023170"/>
    </source>
</evidence>
<dbReference type="Pfam" id="PF09067">
    <property type="entry name" value="EpoR_lig-bind"/>
    <property type="match status" value="1"/>
</dbReference>
<feature type="disulfide bond" evidence="12">
    <location>
        <begin position="88"/>
        <end position="104"/>
    </location>
</feature>
<dbReference type="InterPro" id="IPR009167">
    <property type="entry name" value="Erythropoietin_rcpt"/>
</dbReference>
<evidence type="ECO:0000256" key="14">
    <source>
        <dbReference type="SAM" id="SignalP"/>
    </source>
</evidence>
<accession>A0A3B4EZP1</accession>
<feature type="signal peptide" evidence="14">
    <location>
        <begin position="1"/>
        <end position="22"/>
    </location>
</feature>
<dbReference type="AlphaFoldDB" id="A0A3B4EZP1"/>
<dbReference type="GeneID" id="102215465"/>
<evidence type="ECO:0000256" key="9">
    <source>
        <dbReference type="ARBA" id="ARBA00023157"/>
    </source>
</evidence>
<keyword evidence="6 14" id="KW-0732">Signal</keyword>
<dbReference type="Proteomes" id="UP000695023">
    <property type="component" value="Unplaced"/>
</dbReference>
<evidence type="ECO:0000256" key="12">
    <source>
        <dbReference type="PIRSR" id="PIRSR001959-2"/>
    </source>
</evidence>
<keyword evidence="5 13" id="KW-0812">Transmembrane</keyword>
<keyword evidence="8 13" id="KW-0472">Membrane</keyword>
<protein>
    <recommendedName>
        <fullName evidence="3">Erythropoietin receptor</fullName>
    </recommendedName>
</protein>
<feature type="chain" id="PRO_5044589856" description="Erythropoietin receptor" evidence="14">
    <location>
        <begin position="23"/>
        <end position="545"/>
    </location>
</feature>
<evidence type="ECO:0000256" key="1">
    <source>
        <dbReference type="ARBA" id="ARBA00004251"/>
    </source>
</evidence>
<evidence type="ECO:0000256" key="6">
    <source>
        <dbReference type="ARBA" id="ARBA00022729"/>
    </source>
</evidence>
<feature type="disulfide bond" evidence="12">
    <location>
        <begin position="49"/>
        <end position="59"/>
    </location>
</feature>
<feature type="transmembrane region" description="Helical" evidence="13">
    <location>
        <begin position="244"/>
        <end position="265"/>
    </location>
</feature>
<dbReference type="CDD" id="cd00063">
    <property type="entry name" value="FN3"/>
    <property type="match status" value="1"/>
</dbReference>
<evidence type="ECO:0000313" key="18">
    <source>
        <dbReference type="RefSeq" id="XP_005738149.1"/>
    </source>
</evidence>
<reference evidence="18" key="2">
    <citation type="submission" date="2025-04" db="UniProtKB">
        <authorList>
            <consortium name="RefSeq"/>
        </authorList>
    </citation>
    <scope>IDENTIFICATION</scope>
</reference>
<sequence>MMTCEILSRLLALCAIACIARAGSTLQDARDFEEKVSILLKEELETPKCFAEGRKDFTCFWEEDEERAGSVHQYSFTYTYQNENSSRCPLSAVPAAGGKMLIVCHLNRIQMFVQMDIQVHREGILIHNRSLLIELVFLLDPPANVTVSSTGQQGQLNVSWVPPPLKYMDDSMMYEVFYSLADSHIGQVEVARACSEYILRGLQFSRKYKVQVRVKLDGVSYNGYWSAWSDPVFMETLPTEFDPLIISLTLIISFIFIVLCLAMLLSHHRFLIKKIWPAIPTPDSKFQGLFTIYGGNFQEWLGQTNGGLWLTPAFIYSEECPSPLEVLSELSLCPSLPSPPLPPKASRALSAVRNEGRELRNGVEERALLVKDNLDGETDGERAAPHHHWLLDRLRALHQHQVPCSQSSLLESQDTYVTLSANNNSDDERVDSNLEEALPLEALFPSGNTALCESHSDLGSAPQSSGSGCISSQSSFEYPNHAWMAKGPGYTYMAVADSGVSMDYSPMSRVDENGKVPVYTNEYKNMIPAHRKPFLVRQYPVHGDG</sequence>
<evidence type="ECO:0000256" key="5">
    <source>
        <dbReference type="ARBA" id="ARBA00022692"/>
    </source>
</evidence>